<sequence length="411" mass="44476">MHDVIIIGAGPAGLSAAITCAKNGLSVFVMDEYLKPGGRLLGQLYEQPDGSWWNGVNESSRLYDQALDLGVHVQLHTPVNNIEKTDTEWVIYTEGETYYTKHLLLATGAAESPVPVPGWTLPGVMSVGAAQVMTNVHRVKPGERGVIIGVNALSSAIAMELKLAGIDVACMTLPKLSQVTDHAAQPKTVLDSLLHVSHMAPSQFVRLGSKLMKNDFMKKLGVTFYPKNGVKMWDIPIQLRKAVVEIYGDGQVEGITLANVDTNGEVVPGSEKKVPCDFVCIAGGLYPLTELAAVAGCPFYLIDELGGYVPLHNERMETSLDGLYVAGNITGIEGAKVAIAQGETAGLTIAQNSGVDGLDREIEESIQAIEQTRNNAYIQFHPHVKKGKRLLQEQWEEYVALSDKNVPNQYV</sequence>
<gene>
    <name evidence="3" type="ORF">GCM10011409_19800</name>
</gene>
<dbReference type="Gene3D" id="3.50.50.60">
    <property type="entry name" value="FAD/NAD(P)-binding domain"/>
    <property type="match status" value="4"/>
</dbReference>
<dbReference type="Pfam" id="PF07992">
    <property type="entry name" value="Pyr_redox_2"/>
    <property type="match status" value="1"/>
</dbReference>
<proteinExistence type="predicted"/>
<comment type="caution">
    <text evidence="3">The sequence shown here is derived from an EMBL/GenBank/DDBJ whole genome shotgun (WGS) entry which is preliminary data.</text>
</comment>
<protein>
    <submittedName>
        <fullName evidence="3">Sarcosine oxidase subunit alpha</fullName>
    </submittedName>
</protein>
<dbReference type="PRINTS" id="PR00411">
    <property type="entry name" value="PNDRDTASEI"/>
</dbReference>
<dbReference type="InterPro" id="IPR023753">
    <property type="entry name" value="FAD/NAD-binding_dom"/>
</dbReference>
<evidence type="ECO:0000313" key="4">
    <source>
        <dbReference type="Proteomes" id="UP000621492"/>
    </source>
</evidence>
<reference evidence="3" key="1">
    <citation type="journal article" date="2014" name="Int. J. Syst. Evol. Microbiol.">
        <title>Complete genome sequence of Corynebacterium casei LMG S-19264T (=DSM 44701T), isolated from a smear-ripened cheese.</title>
        <authorList>
            <consortium name="US DOE Joint Genome Institute (JGI-PGF)"/>
            <person name="Walter F."/>
            <person name="Albersmeier A."/>
            <person name="Kalinowski J."/>
            <person name="Ruckert C."/>
        </authorList>
    </citation>
    <scope>NUCLEOTIDE SEQUENCE</scope>
    <source>
        <strain evidence="3">CGMCC 1.15454</strain>
    </source>
</reference>
<evidence type="ECO:0000259" key="2">
    <source>
        <dbReference type="Pfam" id="PF07992"/>
    </source>
</evidence>
<dbReference type="SUPFAM" id="SSF51905">
    <property type="entry name" value="FAD/NAD(P)-binding domain"/>
    <property type="match status" value="1"/>
</dbReference>
<dbReference type="PANTHER" id="PTHR42949:SF3">
    <property type="entry name" value="ANAEROBIC GLYCEROL-3-PHOSPHATE DEHYDROGENASE SUBUNIT B"/>
    <property type="match status" value="1"/>
</dbReference>
<dbReference type="InterPro" id="IPR036188">
    <property type="entry name" value="FAD/NAD-bd_sf"/>
</dbReference>
<accession>A0A9W5X5B2</accession>
<dbReference type="GO" id="GO:0016491">
    <property type="term" value="F:oxidoreductase activity"/>
    <property type="evidence" value="ECO:0007669"/>
    <property type="project" value="UniProtKB-KW"/>
</dbReference>
<dbReference type="PRINTS" id="PR00368">
    <property type="entry name" value="FADPNR"/>
</dbReference>
<evidence type="ECO:0000256" key="1">
    <source>
        <dbReference type="ARBA" id="ARBA00023002"/>
    </source>
</evidence>
<reference evidence="3" key="2">
    <citation type="submission" date="2020-09" db="EMBL/GenBank/DDBJ databases">
        <authorList>
            <person name="Sun Q."/>
            <person name="Zhou Y."/>
        </authorList>
    </citation>
    <scope>NUCLEOTIDE SEQUENCE</scope>
    <source>
        <strain evidence="3">CGMCC 1.15454</strain>
    </source>
</reference>
<keyword evidence="1" id="KW-0560">Oxidoreductase</keyword>
<organism evidence="3 4">
    <name type="scientific">Lentibacillus populi</name>
    <dbReference type="NCBI Taxonomy" id="1827502"/>
    <lineage>
        <taxon>Bacteria</taxon>
        <taxon>Bacillati</taxon>
        <taxon>Bacillota</taxon>
        <taxon>Bacilli</taxon>
        <taxon>Bacillales</taxon>
        <taxon>Bacillaceae</taxon>
        <taxon>Lentibacillus</taxon>
    </lineage>
</organism>
<dbReference type="Proteomes" id="UP000621492">
    <property type="component" value="Unassembled WGS sequence"/>
</dbReference>
<feature type="domain" description="FAD/NAD(P)-binding" evidence="2">
    <location>
        <begin position="2"/>
        <end position="342"/>
    </location>
</feature>
<dbReference type="PANTHER" id="PTHR42949">
    <property type="entry name" value="ANAEROBIC GLYCEROL-3-PHOSPHATE DEHYDROGENASE SUBUNIT B"/>
    <property type="match status" value="1"/>
</dbReference>
<name>A0A9W5X5B2_9BACI</name>
<evidence type="ECO:0000313" key="3">
    <source>
        <dbReference type="EMBL" id="GGB42297.1"/>
    </source>
</evidence>
<keyword evidence="4" id="KW-1185">Reference proteome</keyword>
<dbReference type="AlphaFoldDB" id="A0A9W5X5B2"/>
<dbReference type="RefSeq" id="WP_088051239.1">
    <property type="nucleotide sequence ID" value="NZ_BMJD01000013.1"/>
</dbReference>
<dbReference type="EMBL" id="BMJD01000013">
    <property type="protein sequence ID" value="GGB42297.1"/>
    <property type="molecule type" value="Genomic_DNA"/>
</dbReference>
<dbReference type="InterPro" id="IPR051691">
    <property type="entry name" value="Metab_Enz_Cyan_OpOx_G3PDH"/>
</dbReference>